<proteinExistence type="predicted"/>
<protein>
    <submittedName>
        <fullName evidence="1">DUF1045 domain-containing protein</fullName>
    </submittedName>
</protein>
<keyword evidence="1" id="KW-0614">Plasmid</keyword>
<sequence>MSNAQPSERRYAIYYAPRSEHPLTAAAVHWLGRDPFGKIDPTSGARTAGEALLTSDPRRYGFHATLKAPFRLREGTSVEDVEQALGRFAASRPPCPIGPLKIDLLGGFFALVPVHPVPALRGFAAQVVEDFDRFRAPMDGDDLKRRMSRQLDEVEMTNLVTWGYPYVLGRFRFHMTLTDRVPENGRAAMRARLEEMFEPYLSDDYYIDALSLFVQEHRGADFVVRSQFALKTDSVLRTAV</sequence>
<dbReference type="EMBL" id="CP133150">
    <property type="protein sequence ID" value="WVT06228.1"/>
    <property type="molecule type" value="Genomic_DNA"/>
</dbReference>
<dbReference type="RefSeq" id="WP_331375291.1">
    <property type="nucleotide sequence ID" value="NZ_CP133150.1"/>
</dbReference>
<dbReference type="Gene3D" id="3.90.1140.10">
    <property type="entry name" value="Cyclic phosphodiesterase"/>
    <property type="match status" value="1"/>
</dbReference>
<dbReference type="InterPro" id="IPR009097">
    <property type="entry name" value="Cyclic_Pdiesterase"/>
</dbReference>
<dbReference type="SUPFAM" id="SSF55144">
    <property type="entry name" value="LigT-like"/>
    <property type="match status" value="1"/>
</dbReference>
<dbReference type="NCBIfam" id="TIGR03223">
    <property type="entry name" value="Phn_opern_protn"/>
    <property type="match status" value="1"/>
</dbReference>
<organism evidence="1 2">
    <name type="scientific">Sinorhizobium chiapasense</name>
    <dbReference type="NCBI Taxonomy" id="501572"/>
    <lineage>
        <taxon>Bacteria</taxon>
        <taxon>Pseudomonadati</taxon>
        <taxon>Pseudomonadota</taxon>
        <taxon>Alphaproteobacteria</taxon>
        <taxon>Hyphomicrobiales</taxon>
        <taxon>Rhizobiaceae</taxon>
        <taxon>Sinorhizobium/Ensifer group</taxon>
        <taxon>Sinorhizobium</taxon>
    </lineage>
</organism>
<dbReference type="InterPro" id="IPR009389">
    <property type="entry name" value="DUF1045"/>
</dbReference>
<evidence type="ECO:0000313" key="2">
    <source>
        <dbReference type="Proteomes" id="UP001432360"/>
    </source>
</evidence>
<dbReference type="PIRSF" id="PIRSF033328">
    <property type="entry name" value="Phest_Mll4975"/>
    <property type="match status" value="1"/>
</dbReference>
<name>A0ABZ2BFM4_9HYPH</name>
<dbReference type="Pfam" id="PF06299">
    <property type="entry name" value="DUF1045"/>
    <property type="match status" value="1"/>
</dbReference>
<keyword evidence="2" id="KW-1185">Reference proteome</keyword>
<evidence type="ECO:0000313" key="1">
    <source>
        <dbReference type="EMBL" id="WVT06228.1"/>
    </source>
</evidence>
<accession>A0ABZ2BFM4</accession>
<reference evidence="1" key="1">
    <citation type="submission" date="2023-08" db="EMBL/GenBank/DDBJ databases">
        <title>Complete genome sequence of Sinorhizobium chiapanecum ITTG S70 isolated from Acaciella angustissima nodules in Chiapas-Mexico.</title>
        <authorList>
            <person name="Rincon-Rosales R."/>
            <person name="Rogel M.A."/>
            <person name="Rincon-Medina C.I."/>
            <person name="Guerrero G."/>
            <person name="Manzano-Gomez L.A."/>
            <person name="Lopez-Lopez A."/>
            <person name="Rincon Molina F.A."/>
            <person name="Martinez-Romero E."/>
        </authorList>
    </citation>
    <scope>NUCLEOTIDE SEQUENCE</scope>
    <source>
        <strain evidence="1">ITTG S70</strain>
        <plasmid evidence="1">pSchITTGS70b</plasmid>
    </source>
</reference>
<gene>
    <name evidence="1" type="ORF">RB548_22680</name>
</gene>
<dbReference type="Proteomes" id="UP001432360">
    <property type="component" value="Plasmid pSchITTGS70b"/>
</dbReference>
<geneLocation type="plasmid" evidence="1 2">
    <name>pSchITTGS70b</name>
</geneLocation>